<dbReference type="STRING" id="37659.GCA_000703125_01433"/>
<organism evidence="2 3">
    <name type="scientific">Clostridium algidicarnis DSM 15099</name>
    <dbReference type="NCBI Taxonomy" id="1121295"/>
    <lineage>
        <taxon>Bacteria</taxon>
        <taxon>Bacillati</taxon>
        <taxon>Bacillota</taxon>
        <taxon>Clostridia</taxon>
        <taxon>Eubacteriales</taxon>
        <taxon>Clostridiaceae</taxon>
        <taxon>Clostridium</taxon>
    </lineage>
</organism>
<dbReference type="Pfam" id="PF04324">
    <property type="entry name" value="Fer2_BFD"/>
    <property type="match status" value="1"/>
</dbReference>
<protein>
    <submittedName>
        <fullName evidence="2">BFD-like [2Fe-2S] binding protein</fullName>
    </submittedName>
</protein>
<comment type="caution">
    <text evidence="2">The sequence shown here is derived from an EMBL/GenBank/DDBJ whole genome shotgun (WGS) entry which is preliminary data.</text>
</comment>
<dbReference type="Proteomes" id="UP000239863">
    <property type="component" value="Unassembled WGS sequence"/>
</dbReference>
<dbReference type="RefSeq" id="WP_169994159.1">
    <property type="nucleotide sequence ID" value="NZ_PTIS01000020.1"/>
</dbReference>
<evidence type="ECO:0000313" key="3">
    <source>
        <dbReference type="Proteomes" id="UP000239863"/>
    </source>
</evidence>
<sequence length="65" mass="7138">MSNTENVEKQNDSTKLEYVCYCNKVTEQDIDKAIIEKGATSVKEVIKITGAMVNGNCKVNNPKGT</sequence>
<dbReference type="AlphaFoldDB" id="A0A2S6FV83"/>
<dbReference type="Gene3D" id="1.10.10.1100">
    <property type="entry name" value="BFD-like [2Fe-2S]-binding domain"/>
    <property type="match status" value="1"/>
</dbReference>
<feature type="domain" description="BFD-like [2Fe-2S]-binding" evidence="1">
    <location>
        <begin position="18"/>
        <end position="52"/>
    </location>
</feature>
<evidence type="ECO:0000259" key="1">
    <source>
        <dbReference type="Pfam" id="PF04324"/>
    </source>
</evidence>
<dbReference type="CDD" id="cd10141">
    <property type="entry name" value="CopZ-like_Fer2_BFD-like"/>
    <property type="match status" value="1"/>
</dbReference>
<dbReference type="InterPro" id="IPR007419">
    <property type="entry name" value="BFD-like_2Fe2S-bd_dom"/>
</dbReference>
<name>A0A2S6FV83_9CLOT</name>
<accession>A0A2S6FV83</accession>
<evidence type="ECO:0000313" key="2">
    <source>
        <dbReference type="EMBL" id="PPK45267.1"/>
    </source>
</evidence>
<proteinExistence type="predicted"/>
<dbReference type="InterPro" id="IPR041854">
    <property type="entry name" value="BFD-like_2Fe2S-bd_dom_sf"/>
</dbReference>
<gene>
    <name evidence="2" type="ORF">BD821_12015</name>
</gene>
<reference evidence="2 3" key="1">
    <citation type="submission" date="2018-02" db="EMBL/GenBank/DDBJ databases">
        <title>Genomic Encyclopedia of Archaeal and Bacterial Type Strains, Phase II (KMG-II): from individual species to whole genera.</title>
        <authorList>
            <person name="Goeker M."/>
        </authorList>
    </citation>
    <scope>NUCLEOTIDE SEQUENCE [LARGE SCALE GENOMIC DNA]</scope>
    <source>
        <strain evidence="2 3">DSM 15099</strain>
    </source>
</reference>
<dbReference type="EMBL" id="PTIS01000020">
    <property type="protein sequence ID" value="PPK45267.1"/>
    <property type="molecule type" value="Genomic_DNA"/>
</dbReference>